<dbReference type="InterPro" id="IPR036397">
    <property type="entry name" value="RNaseH_sf"/>
</dbReference>
<dbReference type="InterPro" id="IPR004875">
    <property type="entry name" value="DDE_SF_endonuclease_dom"/>
</dbReference>
<evidence type="ECO:0000259" key="2">
    <source>
        <dbReference type="Pfam" id="PF03184"/>
    </source>
</evidence>
<accession>A0A5N4ASM7</accession>
<dbReference type="AlphaFoldDB" id="A0A5N4ASM7"/>
<dbReference type="InParanoid" id="A0A5N4ASM7"/>
<dbReference type="Proteomes" id="UP000327044">
    <property type="component" value="Unassembled WGS sequence"/>
</dbReference>
<reference evidence="3 4" key="1">
    <citation type="journal article" date="2018" name="Elife">
        <title>Firefly genomes illuminate parallel origins of bioluminescence in beetles.</title>
        <authorList>
            <person name="Fallon T.R."/>
            <person name="Lower S.E."/>
            <person name="Chang C.H."/>
            <person name="Bessho-Uehara M."/>
            <person name="Martin G.J."/>
            <person name="Bewick A.J."/>
            <person name="Behringer M."/>
            <person name="Debat H.J."/>
            <person name="Wong I."/>
            <person name="Day J.C."/>
            <person name="Suvorov A."/>
            <person name="Silva C.J."/>
            <person name="Stanger-Hall K.F."/>
            <person name="Hall D.W."/>
            <person name="Schmitz R.J."/>
            <person name="Nelson D.R."/>
            <person name="Lewis S.M."/>
            <person name="Shigenobu S."/>
            <person name="Bybee S.M."/>
            <person name="Larracuente A.M."/>
            <person name="Oba Y."/>
            <person name="Weng J.K."/>
        </authorList>
    </citation>
    <scope>NUCLEOTIDE SEQUENCE [LARGE SCALE GENOMIC DNA]</scope>
    <source>
        <strain evidence="3">1611_PpyrPB1</strain>
        <tissue evidence="3">Whole body</tissue>
    </source>
</reference>
<dbReference type="InterPro" id="IPR009057">
    <property type="entry name" value="Homeodomain-like_sf"/>
</dbReference>
<dbReference type="PANTHER" id="PTHR19303">
    <property type="entry name" value="TRANSPOSON"/>
    <property type="match status" value="1"/>
</dbReference>
<feature type="domain" description="DDE-1" evidence="2">
    <location>
        <begin position="824"/>
        <end position="918"/>
    </location>
</feature>
<comment type="caution">
    <text evidence="3">The sequence shown here is derived from an EMBL/GenBank/DDBJ whole genome shotgun (WGS) entry which is preliminary data.</text>
</comment>
<evidence type="ECO:0000256" key="1">
    <source>
        <dbReference type="ARBA" id="ARBA00004123"/>
    </source>
</evidence>
<protein>
    <recommendedName>
        <fullName evidence="2">DDE-1 domain-containing protein</fullName>
    </recommendedName>
</protein>
<comment type="subcellular location">
    <subcellularLocation>
        <location evidence="1">Nucleus</location>
    </subcellularLocation>
</comment>
<name>A0A5N4ASM7_PHOPY</name>
<dbReference type="GO" id="GO:0005634">
    <property type="term" value="C:nucleus"/>
    <property type="evidence" value="ECO:0007669"/>
    <property type="project" value="UniProtKB-SubCell"/>
</dbReference>
<dbReference type="SUPFAM" id="SSF46689">
    <property type="entry name" value="Homeodomain-like"/>
    <property type="match status" value="1"/>
</dbReference>
<gene>
    <name evidence="3" type="ORF">PPYR_06049</name>
</gene>
<evidence type="ECO:0000313" key="3">
    <source>
        <dbReference type="EMBL" id="KAB0800309.1"/>
    </source>
</evidence>
<sequence length="919" mass="104450">MSRYKRKSDRKLIFTEENLAEAKRKISEGTSKRRVALEMGIAESTLRKRLKSGTVPTSLGRYKTIFSKEEEQELAQQVRDLDKMFYGLTKKGLQIATYKFAVLNNVPNTFNKVKQMAGETWIVGFCQRHNITLRQPEKCSMGRVMGFNKTQVQRFFDNLKELYEKRKYIPERIFNMDETGLSTVPNKLPKVLTTKGKKLVSKVSSGERGQLITAVCCVSASGIYVPPALIFPRKRLKDELYLNAPPGTLKLISDSGFINTDLFYKWIKHFKTATNPTKESPVLLVLDNHSSHRDLQVIHYCKENHIDLLSLPPHASHRLQPLDVGFFGPLKTAYTNECDNWMVSNPGKVITQMQVAGLFNAAYSRVANLLKAQNSFKSAGIYPYNPLQFDDIDFAPSLVTEIPLPQRQDEEAELEINFPGHVTPPPCNSKDNDNPVFNTPPPCCSRDVVPTSEDMPPPCSSRDVLSTSKDMLTDITDLDIVCEDGTLIPSTFTVTESPKNNNTSLVTAVKISDILPLPSIQHEQNRRKSKSQRSEILSSTPFKSELEEIVKQRQAKEDQKKVKQTKRNLSNTKLLTKKKKKATKTTEEKTDCPGCGETFTEPLTEDWIMCSKWEGRAQPPDIADFYNALLGYLPPPWKTNRQGWSRECMIEALNKVKQGDSVNATAKRFNIPEATLRRYAKNYPNNNFPTSAGRFKTTFSEDQFLNLKKYVEDVDRRAFGVTREQFARIAFDYAESLNIPHRFNKDKKRQEKILLAAFNKNNVESFFDLYKEILANKKFEPQQIYNIDETSCSTVPTKTPNVLSPTGNRRVVKVPSGERGVNVSVACCFNATGHYVPPFFIYPRVRMQSHFLANAPTGSGVACNQSGWMKSETFVQWLEHFVKHVRPSNSNQILLLMDNHSSHVTLQAVNMCRENYITM</sequence>
<feature type="domain" description="DDE-1" evidence="2">
    <location>
        <begin position="213"/>
        <end position="361"/>
    </location>
</feature>
<evidence type="ECO:0000313" key="4">
    <source>
        <dbReference type="Proteomes" id="UP000327044"/>
    </source>
</evidence>
<dbReference type="Gene3D" id="3.30.420.10">
    <property type="entry name" value="Ribonuclease H-like superfamily/Ribonuclease H"/>
    <property type="match status" value="2"/>
</dbReference>
<dbReference type="PANTHER" id="PTHR19303:SF74">
    <property type="entry name" value="POGO TRANSPOSABLE ELEMENT WITH KRAB DOMAIN"/>
    <property type="match status" value="1"/>
</dbReference>
<proteinExistence type="predicted"/>
<keyword evidence="4" id="KW-1185">Reference proteome</keyword>
<dbReference type="EMBL" id="VVIM01000004">
    <property type="protein sequence ID" value="KAB0800309.1"/>
    <property type="molecule type" value="Genomic_DNA"/>
</dbReference>
<dbReference type="InterPro" id="IPR050863">
    <property type="entry name" value="CenT-Element_Derived"/>
</dbReference>
<dbReference type="GO" id="GO:0003677">
    <property type="term" value="F:DNA binding"/>
    <property type="evidence" value="ECO:0007669"/>
    <property type="project" value="TreeGrafter"/>
</dbReference>
<organism evidence="3 4">
    <name type="scientific">Photinus pyralis</name>
    <name type="common">Common eastern firefly</name>
    <name type="synonym">Lampyris pyralis</name>
    <dbReference type="NCBI Taxonomy" id="7054"/>
    <lineage>
        <taxon>Eukaryota</taxon>
        <taxon>Metazoa</taxon>
        <taxon>Ecdysozoa</taxon>
        <taxon>Arthropoda</taxon>
        <taxon>Hexapoda</taxon>
        <taxon>Insecta</taxon>
        <taxon>Pterygota</taxon>
        <taxon>Neoptera</taxon>
        <taxon>Endopterygota</taxon>
        <taxon>Coleoptera</taxon>
        <taxon>Polyphaga</taxon>
        <taxon>Elateriformia</taxon>
        <taxon>Elateroidea</taxon>
        <taxon>Lampyridae</taxon>
        <taxon>Lampyrinae</taxon>
        <taxon>Photinus</taxon>
    </lineage>
</organism>
<dbReference type="Pfam" id="PF03184">
    <property type="entry name" value="DDE_1"/>
    <property type="match status" value="2"/>
</dbReference>
<dbReference type="Gene3D" id="1.10.10.60">
    <property type="entry name" value="Homeodomain-like"/>
    <property type="match status" value="2"/>
</dbReference>